<evidence type="ECO:0000256" key="2">
    <source>
        <dbReference type="ARBA" id="ARBA00022963"/>
    </source>
</evidence>
<sequence length="365" mass="39853">MIQVHRQSYPSSVSGKRIALTLGSGGARGYAHIGVIEELLARGYEITAIAGCSMGALIGGIYAAGQLEAYRQWSEELSTFGVLRLLDVTFGSMGAMHGKKVMGKIESFIGDIQIEDLPIPFTAVATDLVRQREVWFQRGPLLKAIRASIAIPGVFTPVEDEARFLVDGGLLNPLPILSTVSEDADLMMAVNATAINAANVTLRDLLPEENAEAESSSKSHSRPFAKSSAKRLFLGELRRSGRQTPLKEESDDAEVHELNDDEKEEATHRLLASVRRAAEADRAERGVAALGKKEWSRLAMILMSFDVTQAALARYKIAGCPPDILVEIPKSVCGSFEFHRAHDLIRLGRHLTSQALDRLERYTDG</sequence>
<keyword evidence="1 4" id="KW-0378">Hydrolase</keyword>
<dbReference type="InterPro" id="IPR050301">
    <property type="entry name" value="NTE"/>
</dbReference>
<comment type="caution">
    <text evidence="4">Lacks conserved residue(s) required for the propagation of feature annotation.</text>
</comment>
<name>A0A5C1NEA7_9GAMM</name>
<evidence type="ECO:0000259" key="6">
    <source>
        <dbReference type="PROSITE" id="PS51635"/>
    </source>
</evidence>
<feature type="compositionally biased region" description="Basic and acidic residues" evidence="5">
    <location>
        <begin position="245"/>
        <end position="258"/>
    </location>
</feature>
<dbReference type="EMBL" id="CP038437">
    <property type="protein sequence ID" value="QEM81013.1"/>
    <property type="molecule type" value="Genomic_DNA"/>
</dbReference>
<proteinExistence type="predicted"/>
<protein>
    <submittedName>
        <fullName evidence="7">Patatin-like phospholipase family protein</fullName>
    </submittedName>
</protein>
<feature type="short sequence motif" description="GXSXG" evidence="4">
    <location>
        <begin position="51"/>
        <end position="55"/>
    </location>
</feature>
<dbReference type="AlphaFoldDB" id="A0A5C1NEA7"/>
<dbReference type="PROSITE" id="PS51635">
    <property type="entry name" value="PNPLA"/>
    <property type="match status" value="1"/>
</dbReference>
<dbReference type="InterPro" id="IPR002641">
    <property type="entry name" value="PNPLA_dom"/>
</dbReference>
<dbReference type="KEGG" id="hbh:E4T21_05195"/>
<evidence type="ECO:0000256" key="4">
    <source>
        <dbReference type="PROSITE-ProRule" id="PRU01161"/>
    </source>
</evidence>
<dbReference type="InterPro" id="IPR016035">
    <property type="entry name" value="Acyl_Trfase/lysoPLipase"/>
</dbReference>
<feature type="domain" description="PNPLA" evidence="6">
    <location>
        <begin position="20"/>
        <end position="180"/>
    </location>
</feature>
<evidence type="ECO:0000256" key="5">
    <source>
        <dbReference type="SAM" id="MobiDB-lite"/>
    </source>
</evidence>
<dbReference type="GO" id="GO:0016787">
    <property type="term" value="F:hydrolase activity"/>
    <property type="evidence" value="ECO:0007669"/>
    <property type="project" value="UniProtKB-UniRule"/>
</dbReference>
<reference evidence="7" key="1">
    <citation type="submission" date="2021-02" db="EMBL/GenBank/DDBJ databases">
        <title>Strain Y2R2, a novel species of the genus Halomonas.</title>
        <authorList>
            <person name="Huang H."/>
        </authorList>
    </citation>
    <scope>NUCLEOTIDE SEQUENCE</scope>
    <source>
        <strain evidence="7">Y2R2</strain>
    </source>
</reference>
<feature type="region of interest" description="Disordered" evidence="5">
    <location>
        <begin position="242"/>
        <end position="265"/>
    </location>
</feature>
<feature type="short sequence motif" description="DGA/G" evidence="4">
    <location>
        <begin position="167"/>
        <end position="169"/>
    </location>
</feature>
<feature type="active site" description="Proton acceptor" evidence="4">
    <location>
        <position position="167"/>
    </location>
</feature>
<keyword evidence="3 4" id="KW-0443">Lipid metabolism</keyword>
<dbReference type="GO" id="GO:0016042">
    <property type="term" value="P:lipid catabolic process"/>
    <property type="evidence" value="ECO:0007669"/>
    <property type="project" value="UniProtKB-UniRule"/>
</dbReference>
<dbReference type="Pfam" id="PF01734">
    <property type="entry name" value="Patatin"/>
    <property type="match status" value="1"/>
</dbReference>
<evidence type="ECO:0000313" key="8">
    <source>
        <dbReference type="Proteomes" id="UP000324285"/>
    </source>
</evidence>
<dbReference type="PANTHER" id="PTHR14226:SF76">
    <property type="entry name" value="NTE FAMILY PROTEIN RSSA"/>
    <property type="match status" value="1"/>
</dbReference>
<dbReference type="Gene3D" id="3.40.1090.10">
    <property type="entry name" value="Cytosolic phospholipase A2 catalytic domain"/>
    <property type="match status" value="2"/>
</dbReference>
<evidence type="ECO:0000256" key="3">
    <source>
        <dbReference type="ARBA" id="ARBA00023098"/>
    </source>
</evidence>
<feature type="active site" description="Nucleophile" evidence="4">
    <location>
        <position position="53"/>
    </location>
</feature>
<evidence type="ECO:0000313" key="7">
    <source>
        <dbReference type="EMBL" id="QEM81013.1"/>
    </source>
</evidence>
<gene>
    <name evidence="7" type="ORF">E4T21_05195</name>
</gene>
<evidence type="ECO:0000256" key="1">
    <source>
        <dbReference type="ARBA" id="ARBA00022801"/>
    </source>
</evidence>
<keyword evidence="2 4" id="KW-0442">Lipid degradation</keyword>
<dbReference type="OrthoDB" id="5290098at2"/>
<dbReference type="Proteomes" id="UP000324285">
    <property type="component" value="Chromosome"/>
</dbReference>
<dbReference type="SUPFAM" id="SSF52151">
    <property type="entry name" value="FabD/lysophospholipase-like"/>
    <property type="match status" value="1"/>
</dbReference>
<dbReference type="RefSeq" id="WP_149284028.1">
    <property type="nucleotide sequence ID" value="NZ_CP038437.2"/>
</dbReference>
<keyword evidence="8" id="KW-1185">Reference proteome</keyword>
<accession>A0A5C1NEA7</accession>
<organism evidence="7 8">
    <name type="scientific">Halomonas binhaiensis</name>
    <dbReference type="NCBI Taxonomy" id="2562282"/>
    <lineage>
        <taxon>Bacteria</taxon>
        <taxon>Pseudomonadati</taxon>
        <taxon>Pseudomonadota</taxon>
        <taxon>Gammaproteobacteria</taxon>
        <taxon>Oceanospirillales</taxon>
        <taxon>Halomonadaceae</taxon>
        <taxon>Halomonas</taxon>
    </lineage>
</organism>
<dbReference type="PANTHER" id="PTHR14226">
    <property type="entry name" value="NEUROPATHY TARGET ESTERASE/SWISS CHEESE D.MELANOGASTER"/>
    <property type="match status" value="1"/>
</dbReference>